<reference evidence="1 2" key="1">
    <citation type="submission" date="2012-12" db="EMBL/GenBank/DDBJ databases">
        <authorList>
            <person name="Sencilo A."/>
            <person name="Jacobs-Sera D."/>
            <person name="Russell D.A."/>
            <person name="Ko C."/>
            <person name="Atanasova N."/>
            <person name="Osterlund E."/>
            <person name="Oksanen H.M."/>
            <person name="Bamford D.H."/>
            <person name="Hatfull G.F."/>
            <person name="Roine E."/>
            <person name="Hendrix R.W."/>
        </authorList>
    </citation>
    <scope>NUCLEOTIDE SEQUENCE [LARGE SCALE GENOMIC DNA]</scope>
</reference>
<dbReference type="RefSeq" id="YP_008059236.1">
    <property type="nucleotide sequence ID" value="NC_021328.1"/>
</dbReference>
<dbReference type="EMBL" id="KC292026">
    <property type="protein sequence ID" value="AGM11358.1"/>
    <property type="molecule type" value="Genomic_DNA"/>
</dbReference>
<gene>
    <name evidence="1" type="primary">28</name>
    <name evidence="1" type="ORF">HGTV1_28</name>
</gene>
<protein>
    <submittedName>
        <fullName evidence="1">Uncharacterized protein</fullName>
    </submittedName>
</protein>
<keyword evidence="2" id="KW-1185">Reference proteome</keyword>
<dbReference type="GeneID" id="16193973"/>
<dbReference type="Proteomes" id="UP000202786">
    <property type="component" value="Segment"/>
</dbReference>
<dbReference type="KEGG" id="vg:16193973"/>
<name>R4TMF4_9CAUD</name>
<evidence type="ECO:0000313" key="2">
    <source>
        <dbReference type="Proteomes" id="UP000202786"/>
    </source>
</evidence>
<proteinExistence type="predicted"/>
<sequence>MEYRKSNGGLGIEGVIETKVHDVSDLQEAHPDWDEMSKKEKLAATKDVEPTFTDVEYNVTTDLLHEYFVDNLDPDNTAAEANVSASWLALGTDGGSGTATSDTDLNNRVYSEAVTDHADNGKELLASTFIDSTEANGNTLDELGLFTDDPANLANPEVFMINHSSFAAVTKDNSKTVTFDVTLTFSDV</sequence>
<organism evidence="1 2">
    <name type="scientific">Halogranum tailed virus 1</name>
    <dbReference type="NCBI Taxonomy" id="1273749"/>
    <lineage>
        <taxon>Viruses</taxon>
        <taxon>Duplodnaviria</taxon>
        <taxon>Heunggongvirae</taxon>
        <taxon>Uroviricota</taxon>
        <taxon>Caudoviricetes</taxon>
        <taxon>Thumleimavirales</taxon>
        <taxon>Halomagnusviridae</taxon>
        <taxon>Hagravirus</taxon>
        <taxon>Hagravirus capitaneum</taxon>
        <taxon>Hagravirus HGTV1</taxon>
    </lineage>
</organism>
<accession>R4TMF4</accession>
<evidence type="ECO:0000313" key="1">
    <source>
        <dbReference type="EMBL" id="AGM11358.1"/>
    </source>
</evidence>